<evidence type="ECO:0000313" key="3">
    <source>
        <dbReference type="Proteomes" id="UP001221757"/>
    </source>
</evidence>
<organism evidence="2 3">
    <name type="scientific">Mycena rosella</name>
    <name type="common">Pink bonnet</name>
    <name type="synonym">Agaricus rosellus</name>
    <dbReference type="NCBI Taxonomy" id="1033263"/>
    <lineage>
        <taxon>Eukaryota</taxon>
        <taxon>Fungi</taxon>
        <taxon>Dikarya</taxon>
        <taxon>Basidiomycota</taxon>
        <taxon>Agaricomycotina</taxon>
        <taxon>Agaricomycetes</taxon>
        <taxon>Agaricomycetidae</taxon>
        <taxon>Agaricales</taxon>
        <taxon>Marasmiineae</taxon>
        <taxon>Mycenaceae</taxon>
        <taxon>Mycena</taxon>
    </lineage>
</organism>
<dbReference type="EMBL" id="JARKIE010000117">
    <property type="protein sequence ID" value="KAJ7681468.1"/>
    <property type="molecule type" value="Genomic_DNA"/>
</dbReference>
<feature type="region of interest" description="Disordered" evidence="1">
    <location>
        <begin position="1"/>
        <end position="44"/>
    </location>
</feature>
<accession>A0AAD7D6C5</accession>
<feature type="compositionally biased region" description="Basic and acidic residues" evidence="1">
    <location>
        <begin position="1"/>
        <end position="11"/>
    </location>
</feature>
<proteinExistence type="predicted"/>
<comment type="caution">
    <text evidence="2">The sequence shown here is derived from an EMBL/GenBank/DDBJ whole genome shotgun (WGS) entry which is preliminary data.</text>
</comment>
<feature type="compositionally biased region" description="Basic residues" evidence="1">
    <location>
        <begin position="12"/>
        <end position="29"/>
    </location>
</feature>
<dbReference type="Proteomes" id="UP001221757">
    <property type="component" value="Unassembled WGS sequence"/>
</dbReference>
<keyword evidence="3" id="KW-1185">Reference proteome</keyword>
<gene>
    <name evidence="2" type="ORF">B0H17DRAFT_1230386</name>
</gene>
<evidence type="ECO:0000313" key="2">
    <source>
        <dbReference type="EMBL" id="KAJ7681468.1"/>
    </source>
</evidence>
<reference evidence="2" key="1">
    <citation type="submission" date="2023-03" db="EMBL/GenBank/DDBJ databases">
        <title>Massive genome expansion in bonnet fungi (Mycena s.s.) driven by repeated elements and novel gene families across ecological guilds.</title>
        <authorList>
            <consortium name="Lawrence Berkeley National Laboratory"/>
            <person name="Harder C.B."/>
            <person name="Miyauchi S."/>
            <person name="Viragh M."/>
            <person name="Kuo A."/>
            <person name="Thoen E."/>
            <person name="Andreopoulos B."/>
            <person name="Lu D."/>
            <person name="Skrede I."/>
            <person name="Drula E."/>
            <person name="Henrissat B."/>
            <person name="Morin E."/>
            <person name="Kohler A."/>
            <person name="Barry K."/>
            <person name="LaButti K."/>
            <person name="Morin E."/>
            <person name="Salamov A."/>
            <person name="Lipzen A."/>
            <person name="Mereny Z."/>
            <person name="Hegedus B."/>
            <person name="Baldrian P."/>
            <person name="Stursova M."/>
            <person name="Weitz H."/>
            <person name="Taylor A."/>
            <person name="Grigoriev I.V."/>
            <person name="Nagy L.G."/>
            <person name="Martin F."/>
            <person name="Kauserud H."/>
        </authorList>
    </citation>
    <scope>NUCLEOTIDE SEQUENCE</scope>
    <source>
        <strain evidence="2">CBHHK067</strain>
    </source>
</reference>
<dbReference type="AlphaFoldDB" id="A0AAD7D6C5"/>
<sequence>MEKRSEVILRRKDPHRKGKVQWLQRNRRNGGRDGDGGLGFGSDGKVSRSAIKQIRVSELKNAQSIDGTFKSDHASCLSTETPGCGHTRTKIRIGNWPRNCSDTLRSIARDRIMIRECIKEAAKPPKREAAPLGGFVCPQAIGIQSAARLEPDQIEIAVLNEKEDCCVLDFSPREDRAAEDRVERSHARCLFAQPSREPSWPIFIG</sequence>
<protein>
    <submittedName>
        <fullName evidence="2">Uncharacterized protein</fullName>
    </submittedName>
</protein>
<name>A0AAD7D6C5_MYCRO</name>
<evidence type="ECO:0000256" key="1">
    <source>
        <dbReference type="SAM" id="MobiDB-lite"/>
    </source>
</evidence>